<keyword evidence="1 6" id="KW-0378">Hydrolase</keyword>
<gene>
    <name evidence="6" type="ORF">HGO97_008205</name>
</gene>
<dbReference type="InterPro" id="IPR008902">
    <property type="entry name" value="Rhamnosid_concanavalin"/>
</dbReference>
<evidence type="ECO:0000259" key="5">
    <source>
        <dbReference type="Pfam" id="PF17390"/>
    </source>
</evidence>
<evidence type="ECO:0000256" key="1">
    <source>
        <dbReference type="ARBA" id="ARBA00022801"/>
    </source>
</evidence>
<dbReference type="RefSeq" id="WP_216240830.1">
    <property type="nucleotide sequence ID" value="NZ_JABACJ020000006.1"/>
</dbReference>
<keyword evidence="7" id="KW-1185">Reference proteome</keyword>
<dbReference type="EMBL" id="JABACJ020000006">
    <property type="protein sequence ID" value="MBU3875792.1"/>
    <property type="molecule type" value="Genomic_DNA"/>
</dbReference>
<name>A0ABS6D2G7_9FIRM</name>
<dbReference type="PANTHER" id="PTHR33307">
    <property type="entry name" value="ALPHA-RHAMNOSIDASE (EUROFUNG)"/>
    <property type="match status" value="1"/>
</dbReference>
<reference evidence="6 7" key="1">
    <citation type="submission" date="2021-06" db="EMBL/GenBank/DDBJ databases">
        <title>Faecalicatena sp. nov. isolated from porcine feces.</title>
        <authorList>
            <person name="Oh B.S."/>
            <person name="Lee J.H."/>
        </authorList>
    </citation>
    <scope>NUCLEOTIDE SEQUENCE [LARGE SCALE GENOMIC DNA]</scope>
    <source>
        <strain evidence="6 7">AGMB00832</strain>
    </source>
</reference>
<dbReference type="InterPro" id="IPR013737">
    <property type="entry name" value="Bac_rhamnosid_N"/>
</dbReference>
<feature type="domain" description="Alpha-L-rhamnosidase six-hairpin glycosidase" evidence="4">
    <location>
        <begin position="418"/>
        <end position="765"/>
    </location>
</feature>
<dbReference type="Pfam" id="PF17389">
    <property type="entry name" value="Bac_rhamnosid6H"/>
    <property type="match status" value="1"/>
</dbReference>
<evidence type="ECO:0000313" key="6">
    <source>
        <dbReference type="EMBL" id="MBU3875792.1"/>
    </source>
</evidence>
<dbReference type="PIRSF" id="PIRSF010631">
    <property type="entry name" value="A-rhamnsds"/>
    <property type="match status" value="1"/>
</dbReference>
<organism evidence="6 7">
    <name type="scientific">Faecalicatena faecalis</name>
    <dbReference type="NCBI Taxonomy" id="2726362"/>
    <lineage>
        <taxon>Bacteria</taxon>
        <taxon>Bacillati</taxon>
        <taxon>Bacillota</taxon>
        <taxon>Clostridia</taxon>
        <taxon>Lachnospirales</taxon>
        <taxon>Lachnospiraceae</taxon>
        <taxon>Faecalicatena</taxon>
    </lineage>
</organism>
<dbReference type="InterPro" id="IPR016007">
    <property type="entry name" value="Alpha_rhamnosid"/>
</dbReference>
<dbReference type="PANTHER" id="PTHR33307:SF6">
    <property type="entry name" value="ALPHA-RHAMNOSIDASE (EUROFUNG)-RELATED"/>
    <property type="match status" value="1"/>
</dbReference>
<evidence type="ECO:0000259" key="2">
    <source>
        <dbReference type="Pfam" id="PF05592"/>
    </source>
</evidence>
<accession>A0ABS6D2G7</accession>
<dbReference type="Pfam" id="PF17390">
    <property type="entry name" value="Bac_rhamnosid_C"/>
    <property type="match status" value="1"/>
</dbReference>
<dbReference type="InterPro" id="IPR035398">
    <property type="entry name" value="Bac_rhamnosid_C"/>
</dbReference>
<feature type="domain" description="Alpha-L-rhamnosidase C-terminal" evidence="5">
    <location>
        <begin position="768"/>
        <end position="836"/>
    </location>
</feature>
<dbReference type="Pfam" id="PF05592">
    <property type="entry name" value="Bac_rhamnosid"/>
    <property type="match status" value="1"/>
</dbReference>
<dbReference type="GO" id="GO:0016787">
    <property type="term" value="F:hydrolase activity"/>
    <property type="evidence" value="ECO:0007669"/>
    <property type="project" value="UniProtKB-KW"/>
</dbReference>
<evidence type="ECO:0000313" key="7">
    <source>
        <dbReference type="Proteomes" id="UP000723714"/>
    </source>
</evidence>
<feature type="domain" description="Alpha-L-rhamnosidase concanavalin-like" evidence="2">
    <location>
        <begin position="316"/>
        <end position="413"/>
    </location>
</feature>
<feature type="domain" description="Bacterial alpha-L-rhamnosidase N-terminal" evidence="3">
    <location>
        <begin position="134"/>
        <end position="265"/>
    </location>
</feature>
<comment type="caution">
    <text evidence="6">The sequence shown here is derived from an EMBL/GenBank/DDBJ whole genome shotgun (WGS) entry which is preliminary data.</text>
</comment>
<dbReference type="Pfam" id="PF25788">
    <property type="entry name" value="Ig_Rha78A_N"/>
    <property type="match status" value="1"/>
</dbReference>
<evidence type="ECO:0000259" key="4">
    <source>
        <dbReference type="Pfam" id="PF17389"/>
    </source>
</evidence>
<dbReference type="Pfam" id="PF08531">
    <property type="entry name" value="Bac_rhamnosid_N"/>
    <property type="match status" value="1"/>
</dbReference>
<protein>
    <submittedName>
        <fullName evidence="6">Glycoside hydrolase family 78 protein</fullName>
    </submittedName>
</protein>
<proteinExistence type="predicted"/>
<evidence type="ECO:0000259" key="3">
    <source>
        <dbReference type="Pfam" id="PF08531"/>
    </source>
</evidence>
<sequence length="937" mass="107041">MRITNIRINGIENPRGFLFEQLICSWNVRETESKKQTNVVIEVSTQKDFQEILYKKEGADLDQSGEKLELKLQPRTSYFYRITVTGDKGDQAVSEVCTFETGKRNEDWRADWISPSKEDTFHPVMIRNFSISRKIRRARLYATGVGLFEAYLNGEKLGEEYLAPYMNNYEKNIQVMTFPLDDALKVDQENTLEILLGKGWYMGTFGLDMQKENYGNRMAAIAELHLEYEDGTSECICTDESWEYYGSDIEDSGIYFGEILNRTLWDGKENPKRPVEVLKALEESIGTKNLCKAHLMDRMSLPVLVKEQLLVQEIVQTPAGETVLDMGQNFAGYLEFHADFPKGTKIVLDFGEILQEGNFYNKNYREAKSQFVYVSNGTPERVRAHFTFFGFRYVRVSGWPGECRKEDFIGKVLYSDLRRTGYVTTGNEKINRLYKNTVWGLKSNFIDMPTDCPQRSERLGWTGDAQVFAPTASYHMDTRAFFHKFVKDLRDEQQYLDGGVPNYLPNIGHKEDVGSVWGDIATFLPHTLYTTYGNLEEVEYCYPLMKDWVDYIDQRDAQRGQKKYLFNFGFHFGDWLALDGPTPTSFKGSTDDDYIASVYYYRSAQIVRQMAERLEKQEDAAHYKELEEKISQAVKEEFFTPTGRLAVDTQAAYVIALKFGLYIDREKLIEQFRLRLKKDCNQIKCGFVGAPLLCTVLAEAGLYETAYDFLLKEGFPSWLYSVNLGATTIWERWNSVLPDGTISDTGMNSLNHYAYGSVMEFVYAYAAGIRPLKPGFKRAVIAPHPDIRLGKLECLYDSVNGLYVSNWSIESDGTLNVHVEIPFGCEAEVELPDYPDGKQILSAGAYDFAYRPDHDLRRPYHKGTTLNRIAQDKKALEVLGKYAPAIAGIAASGDPEMGANTLEQILSMGYLPFDPNELKKAITEITELEVAVNEVIQ</sequence>
<dbReference type="Proteomes" id="UP000723714">
    <property type="component" value="Unassembled WGS sequence"/>
</dbReference>
<dbReference type="InterPro" id="IPR035396">
    <property type="entry name" value="Bac_rhamnosid6H"/>
</dbReference>